<evidence type="ECO:0000313" key="2">
    <source>
        <dbReference type="EMBL" id="KJP85490.1"/>
    </source>
</evidence>
<evidence type="ECO:0000313" key="3">
    <source>
        <dbReference type="Proteomes" id="UP000054561"/>
    </source>
</evidence>
<dbReference type="OMA" id="CAYVSMY"/>
<dbReference type="AlphaFoldDB" id="A0A0D9QEK3"/>
<protein>
    <submittedName>
        <fullName evidence="2">Uncharacterized protein</fullName>
    </submittedName>
</protein>
<proteinExistence type="predicted"/>
<keyword evidence="1" id="KW-1133">Transmembrane helix</keyword>
<keyword evidence="1" id="KW-0812">Transmembrane</keyword>
<reference evidence="2 3" key="1">
    <citation type="submission" date="2014-03" db="EMBL/GenBank/DDBJ databases">
        <title>The Genome Sequence of Plasmodium fragile nilgiri.</title>
        <authorList>
            <consortium name="The Broad Institute Genomics Platform"/>
            <consortium name="The Broad Institute Genome Sequencing Center for Infectious Disease"/>
            <person name="Neafsey D."/>
            <person name="Duraisingh M."/>
            <person name="Young S.K."/>
            <person name="Zeng Q."/>
            <person name="Gargeya S."/>
            <person name="Abouelleil A."/>
            <person name="Alvarado L."/>
            <person name="Chapman S.B."/>
            <person name="Gainer-Dewar J."/>
            <person name="Goldberg J."/>
            <person name="Griggs A."/>
            <person name="Gujja S."/>
            <person name="Hansen M."/>
            <person name="Howarth C."/>
            <person name="Imamovic A."/>
            <person name="Larimer J."/>
            <person name="Pearson M."/>
            <person name="Poon T.W."/>
            <person name="Priest M."/>
            <person name="Roberts A."/>
            <person name="Saif S."/>
            <person name="Shea T."/>
            <person name="Sykes S."/>
            <person name="Wortman J."/>
            <person name="Nusbaum C."/>
            <person name="Birren B."/>
        </authorList>
    </citation>
    <scope>NUCLEOTIDE SEQUENCE [LARGE SCALE GENOMIC DNA]</scope>
    <source>
        <strain evidence="3">nilgiri</strain>
    </source>
</reference>
<name>A0A0D9QEK3_PLAFR</name>
<dbReference type="EMBL" id="KQ001723">
    <property type="protein sequence ID" value="KJP85490.1"/>
    <property type="molecule type" value="Genomic_DNA"/>
</dbReference>
<organism evidence="2 3">
    <name type="scientific">Plasmodium fragile</name>
    <dbReference type="NCBI Taxonomy" id="5857"/>
    <lineage>
        <taxon>Eukaryota</taxon>
        <taxon>Sar</taxon>
        <taxon>Alveolata</taxon>
        <taxon>Apicomplexa</taxon>
        <taxon>Aconoidasida</taxon>
        <taxon>Haemosporida</taxon>
        <taxon>Plasmodiidae</taxon>
        <taxon>Plasmodium</taxon>
        <taxon>Plasmodium (Plasmodium)</taxon>
    </lineage>
</organism>
<keyword evidence="1" id="KW-0472">Membrane</keyword>
<feature type="transmembrane region" description="Helical" evidence="1">
    <location>
        <begin position="28"/>
        <end position="45"/>
    </location>
</feature>
<evidence type="ECO:0000256" key="1">
    <source>
        <dbReference type="SAM" id="Phobius"/>
    </source>
</evidence>
<accession>A0A0D9QEK3</accession>
<dbReference type="Proteomes" id="UP000054561">
    <property type="component" value="Unassembled WGS sequence"/>
</dbReference>
<dbReference type="VEuPathDB" id="PlasmoDB:AK88_04886"/>
<gene>
    <name evidence="2" type="ORF">AK88_04886</name>
</gene>
<dbReference type="OrthoDB" id="384961at2759"/>
<dbReference type="RefSeq" id="XP_012337913.1">
    <property type="nucleotide sequence ID" value="XM_012482490.1"/>
</dbReference>
<feature type="transmembrane region" description="Helical" evidence="1">
    <location>
        <begin position="52"/>
        <end position="70"/>
    </location>
</feature>
<keyword evidence="3" id="KW-1185">Reference proteome</keyword>
<sequence length="93" mass="10749">MSYLVLLQAKNASLTPYSIFSILKFIKLYNPLVILLYQFVLLTYAKTYNKKIIKLAFSLIYVCAYVSMYVSSSPELTKLRTLNGYIAKYIQIT</sequence>
<dbReference type="GeneID" id="24270200"/>